<proteinExistence type="predicted"/>
<dbReference type="STRING" id="260552.Mag101_09655"/>
<dbReference type="PROSITE" id="PS51186">
    <property type="entry name" value="GNAT"/>
    <property type="match status" value="1"/>
</dbReference>
<keyword evidence="3" id="KW-1185">Reference proteome</keyword>
<feature type="domain" description="N-acetyltransferase" evidence="1">
    <location>
        <begin position="13"/>
        <end position="159"/>
    </location>
</feature>
<dbReference type="GO" id="GO:0016747">
    <property type="term" value="F:acyltransferase activity, transferring groups other than amino-acyl groups"/>
    <property type="evidence" value="ECO:0007669"/>
    <property type="project" value="InterPro"/>
</dbReference>
<accession>A0A1Q2M5R9</accession>
<reference evidence="2" key="1">
    <citation type="submission" date="2017-02" db="EMBL/GenBank/DDBJ databases">
        <title>Genome of Microbulbifer agarilyticus GP101.</title>
        <authorList>
            <person name="Jung J."/>
            <person name="Bae S.S."/>
            <person name="Baek K."/>
        </authorList>
    </citation>
    <scope>NUCLEOTIDE SEQUENCE [LARGE SCALE GENOMIC DNA]</scope>
    <source>
        <strain evidence="2">GP101</strain>
    </source>
</reference>
<dbReference type="InterPro" id="IPR016181">
    <property type="entry name" value="Acyl_CoA_acyltransferase"/>
</dbReference>
<evidence type="ECO:0000259" key="1">
    <source>
        <dbReference type="PROSITE" id="PS51186"/>
    </source>
</evidence>
<dbReference type="Gene3D" id="3.40.630.30">
    <property type="match status" value="1"/>
</dbReference>
<dbReference type="CDD" id="cd04301">
    <property type="entry name" value="NAT_SF"/>
    <property type="match status" value="1"/>
</dbReference>
<dbReference type="OrthoDB" id="9796171at2"/>
<organism evidence="2 3">
    <name type="scientific">Microbulbifer agarilyticus</name>
    <dbReference type="NCBI Taxonomy" id="260552"/>
    <lineage>
        <taxon>Bacteria</taxon>
        <taxon>Pseudomonadati</taxon>
        <taxon>Pseudomonadota</taxon>
        <taxon>Gammaproteobacteria</taxon>
        <taxon>Cellvibrionales</taxon>
        <taxon>Microbulbiferaceae</taxon>
        <taxon>Microbulbifer</taxon>
    </lineage>
</organism>
<dbReference type="RefSeq" id="WP_077404043.1">
    <property type="nucleotide sequence ID" value="NZ_CP019650.1"/>
</dbReference>
<protein>
    <submittedName>
        <fullName evidence="2">GNAT family N-acetyltransferase</fullName>
    </submittedName>
</protein>
<gene>
    <name evidence="2" type="ORF">Mag101_09655</name>
</gene>
<dbReference type="EMBL" id="CP019650">
    <property type="protein sequence ID" value="AQQ67878.1"/>
    <property type="molecule type" value="Genomic_DNA"/>
</dbReference>
<dbReference type="Pfam" id="PF13673">
    <property type="entry name" value="Acetyltransf_10"/>
    <property type="match status" value="1"/>
</dbReference>
<sequence length="163" mass="18804">MTKPIPPHNFRWLSFEQLTADELYEILRVRQQVFAVEQESIYLDVDGKDQHAKHMVCWDTESTTPTLLAYLRVVAPGKKYAEPSIGRVLTRESARGTGIGKTLMRLGVEHTLQEYPQADIRISAQLYLQRFYEEFGFAQVSDVYDEDGIPHIEMLRRANSELS</sequence>
<dbReference type="eggNOG" id="COG2153">
    <property type="taxonomic scope" value="Bacteria"/>
</dbReference>
<dbReference type="AlphaFoldDB" id="A0A1Q2M5R9"/>
<dbReference type="KEGG" id="maga:Mag101_09655"/>
<name>A0A1Q2M5R9_9GAMM</name>
<dbReference type="InterPro" id="IPR000182">
    <property type="entry name" value="GNAT_dom"/>
</dbReference>
<dbReference type="SUPFAM" id="SSF55729">
    <property type="entry name" value="Acyl-CoA N-acyltransferases (Nat)"/>
    <property type="match status" value="1"/>
</dbReference>
<dbReference type="Proteomes" id="UP000188219">
    <property type="component" value="Chromosome"/>
</dbReference>
<evidence type="ECO:0000313" key="2">
    <source>
        <dbReference type="EMBL" id="AQQ67878.1"/>
    </source>
</evidence>
<evidence type="ECO:0000313" key="3">
    <source>
        <dbReference type="Proteomes" id="UP000188219"/>
    </source>
</evidence>